<dbReference type="PIRSF" id="PIRSF031509">
    <property type="entry name" value="Cell_wall_LiaF/YvqF"/>
    <property type="match status" value="1"/>
</dbReference>
<dbReference type="Pfam" id="PF09922">
    <property type="entry name" value="LiaF-like_C"/>
    <property type="match status" value="1"/>
</dbReference>
<evidence type="ECO:0000256" key="1">
    <source>
        <dbReference type="SAM" id="Phobius"/>
    </source>
</evidence>
<keyword evidence="4" id="KW-1185">Reference proteome</keyword>
<evidence type="ECO:0000259" key="2">
    <source>
        <dbReference type="Pfam" id="PF09922"/>
    </source>
</evidence>
<dbReference type="RefSeq" id="WP_386060679.1">
    <property type="nucleotide sequence ID" value="NZ_JBHTKL010000005.1"/>
</dbReference>
<feature type="transmembrane region" description="Helical" evidence="1">
    <location>
        <begin position="12"/>
        <end position="45"/>
    </location>
</feature>
<feature type="transmembrane region" description="Helical" evidence="1">
    <location>
        <begin position="57"/>
        <end position="90"/>
    </location>
</feature>
<gene>
    <name evidence="3" type="primary">liaF</name>
    <name evidence="3" type="ORF">ACFQ2J_12230</name>
</gene>
<name>A0ABW3L5U4_9BACI</name>
<comment type="caution">
    <text evidence="3">The sequence shown here is derived from an EMBL/GenBank/DDBJ whole genome shotgun (WGS) entry which is preliminary data.</text>
</comment>
<keyword evidence="1" id="KW-0812">Transmembrane</keyword>
<dbReference type="Proteomes" id="UP001596990">
    <property type="component" value="Unassembled WGS sequence"/>
</dbReference>
<feature type="domain" description="Cell wall-active antibiotics response LiaF-like C-terminal" evidence="2">
    <location>
        <begin position="126"/>
        <end position="238"/>
    </location>
</feature>
<reference evidence="4" key="1">
    <citation type="journal article" date="2019" name="Int. J. Syst. Evol. Microbiol.">
        <title>The Global Catalogue of Microorganisms (GCM) 10K type strain sequencing project: providing services to taxonomists for standard genome sequencing and annotation.</title>
        <authorList>
            <consortium name="The Broad Institute Genomics Platform"/>
            <consortium name="The Broad Institute Genome Sequencing Center for Infectious Disease"/>
            <person name="Wu L."/>
            <person name="Ma J."/>
        </authorList>
    </citation>
    <scope>NUCLEOTIDE SEQUENCE [LARGE SCALE GENOMIC DNA]</scope>
    <source>
        <strain evidence="4">CCUG 56607</strain>
    </source>
</reference>
<keyword evidence="1" id="KW-1133">Transmembrane helix</keyword>
<evidence type="ECO:0000313" key="3">
    <source>
        <dbReference type="EMBL" id="MFD1019944.1"/>
    </source>
</evidence>
<dbReference type="InterPro" id="IPR047793">
    <property type="entry name" value="LiaF_C"/>
</dbReference>
<dbReference type="InterPro" id="IPR016975">
    <property type="entry name" value="Cell_wall_LiaF"/>
</dbReference>
<proteinExistence type="predicted"/>
<accession>A0ABW3L5U4</accession>
<dbReference type="NCBIfam" id="NF040535">
    <property type="entry name" value="LiaF_C_term"/>
    <property type="match status" value="1"/>
</dbReference>
<dbReference type="EMBL" id="JBHTKL010000005">
    <property type="protein sequence ID" value="MFD1019944.1"/>
    <property type="molecule type" value="Genomic_DNA"/>
</dbReference>
<protein>
    <submittedName>
        <fullName evidence="3">Cell wall-active antibiotics response protein LiaF</fullName>
    </submittedName>
</protein>
<sequence length="241" mass="27459">MFKRMDTDTMNWIIIIGVILFVAEVTFFDSGLIFSFVFFGLMTYVGWKRYARSWGKVVFWVGLVILILTIINTMAVRFLVLVFGIMLLVYYSRSKSQPSRTEPSFTEEPFMEELYEVEPLFRHKLFGDEKTSDTAYEWRDIHIHGGIGDRVIDLSNTVLPKGVSVISIRQMVGNIVIHVPYDMEVSIHHSAVLGRSEILGKHHTKLLGQQVAYQTEGYGVAASRVTITTSLISGNLEVKRI</sequence>
<dbReference type="InterPro" id="IPR024425">
    <property type="entry name" value="LiaF-like_C"/>
</dbReference>
<keyword evidence="1" id="KW-0472">Membrane</keyword>
<evidence type="ECO:0000313" key="4">
    <source>
        <dbReference type="Proteomes" id="UP001596990"/>
    </source>
</evidence>
<organism evidence="3 4">
    <name type="scientific">Thalassobacillus hwangdonensis</name>
    <dbReference type="NCBI Taxonomy" id="546108"/>
    <lineage>
        <taxon>Bacteria</taxon>
        <taxon>Bacillati</taxon>
        <taxon>Bacillota</taxon>
        <taxon>Bacilli</taxon>
        <taxon>Bacillales</taxon>
        <taxon>Bacillaceae</taxon>
        <taxon>Thalassobacillus</taxon>
    </lineage>
</organism>